<gene>
    <name evidence="2" type="ORF">S06H3_11774</name>
</gene>
<feature type="transmembrane region" description="Helical" evidence="1">
    <location>
        <begin position="12"/>
        <end position="35"/>
    </location>
</feature>
<name>X1LEP7_9ZZZZ</name>
<sequence length="122" mass="13527">MVVIILKCVGGVLGVILFFAILKALNLLTLYLGVARNHLSGVDVRSFLDFSTERAIRVTEAEFGHKHTADEKKKLVFAEGVLNDVIREAGLDVKKFNVKGLVQAKLQEIGMCWSGEDKARER</sequence>
<comment type="caution">
    <text evidence="2">The sequence shown here is derived from an EMBL/GenBank/DDBJ whole genome shotgun (WGS) entry which is preliminary data.</text>
</comment>
<organism evidence="2">
    <name type="scientific">marine sediment metagenome</name>
    <dbReference type="NCBI Taxonomy" id="412755"/>
    <lineage>
        <taxon>unclassified sequences</taxon>
        <taxon>metagenomes</taxon>
        <taxon>ecological metagenomes</taxon>
    </lineage>
</organism>
<accession>X1LEP7</accession>
<evidence type="ECO:0000256" key="1">
    <source>
        <dbReference type="SAM" id="Phobius"/>
    </source>
</evidence>
<evidence type="ECO:0000313" key="2">
    <source>
        <dbReference type="EMBL" id="GAI17792.1"/>
    </source>
</evidence>
<keyword evidence="1" id="KW-0812">Transmembrane</keyword>
<reference evidence="2" key="1">
    <citation type="journal article" date="2014" name="Front. Microbiol.">
        <title>High frequency of phylogenetically diverse reductive dehalogenase-homologous genes in deep subseafloor sedimentary metagenomes.</title>
        <authorList>
            <person name="Kawai M."/>
            <person name="Futagami T."/>
            <person name="Toyoda A."/>
            <person name="Takaki Y."/>
            <person name="Nishi S."/>
            <person name="Hori S."/>
            <person name="Arai W."/>
            <person name="Tsubouchi T."/>
            <person name="Morono Y."/>
            <person name="Uchiyama I."/>
            <person name="Ito T."/>
            <person name="Fujiyama A."/>
            <person name="Inagaki F."/>
            <person name="Takami H."/>
        </authorList>
    </citation>
    <scope>NUCLEOTIDE SEQUENCE</scope>
    <source>
        <strain evidence="2">Expedition CK06-06</strain>
    </source>
</reference>
<dbReference type="EMBL" id="BARV01005795">
    <property type="protein sequence ID" value="GAI17792.1"/>
    <property type="molecule type" value="Genomic_DNA"/>
</dbReference>
<dbReference type="AlphaFoldDB" id="X1LEP7"/>
<protein>
    <submittedName>
        <fullName evidence="2">Uncharacterized protein</fullName>
    </submittedName>
</protein>
<proteinExistence type="predicted"/>
<keyword evidence="1" id="KW-1133">Transmembrane helix</keyword>
<keyword evidence="1" id="KW-0472">Membrane</keyword>